<dbReference type="InterPro" id="IPR013907">
    <property type="entry name" value="Sds3"/>
</dbReference>
<feature type="region of interest" description="Disordered" evidence="6">
    <location>
        <begin position="1"/>
        <end position="35"/>
    </location>
</feature>
<proteinExistence type="predicted"/>
<comment type="caution">
    <text evidence="7">The sequence shown here is derived from an EMBL/GenBank/DDBJ whole genome shotgun (WGS) entry which is preliminary data.</text>
</comment>
<keyword evidence="4" id="KW-0804">Transcription</keyword>
<dbReference type="AlphaFoldDB" id="A0AAN7HDL4"/>
<feature type="compositionally biased region" description="Basic residues" evidence="6">
    <location>
        <begin position="552"/>
        <end position="563"/>
    </location>
</feature>
<reference evidence="7" key="1">
    <citation type="journal article" date="2023" name="Mol. Phylogenet. Evol.">
        <title>Genome-scale phylogeny and comparative genomics of the fungal order Sordariales.</title>
        <authorList>
            <person name="Hensen N."/>
            <person name="Bonometti L."/>
            <person name="Westerberg I."/>
            <person name="Brannstrom I.O."/>
            <person name="Guillou S."/>
            <person name="Cros-Aarteil S."/>
            <person name="Calhoun S."/>
            <person name="Haridas S."/>
            <person name="Kuo A."/>
            <person name="Mondo S."/>
            <person name="Pangilinan J."/>
            <person name="Riley R."/>
            <person name="LaButti K."/>
            <person name="Andreopoulos B."/>
            <person name="Lipzen A."/>
            <person name="Chen C."/>
            <person name="Yan M."/>
            <person name="Daum C."/>
            <person name="Ng V."/>
            <person name="Clum A."/>
            <person name="Steindorff A."/>
            <person name="Ohm R.A."/>
            <person name="Martin F."/>
            <person name="Silar P."/>
            <person name="Natvig D.O."/>
            <person name="Lalanne C."/>
            <person name="Gautier V."/>
            <person name="Ament-Velasquez S.L."/>
            <person name="Kruys A."/>
            <person name="Hutchinson M.I."/>
            <person name="Powell A.J."/>
            <person name="Barry K."/>
            <person name="Miller A.N."/>
            <person name="Grigoriev I.V."/>
            <person name="Debuchy R."/>
            <person name="Gladieux P."/>
            <person name="Hiltunen Thoren M."/>
            <person name="Johannesson H."/>
        </authorList>
    </citation>
    <scope>NUCLEOTIDE SEQUENCE</scope>
    <source>
        <strain evidence="7">CBS 532.94</strain>
    </source>
</reference>
<keyword evidence="3" id="KW-0805">Transcription regulation</keyword>
<dbReference type="EMBL" id="MU860129">
    <property type="protein sequence ID" value="KAK4237635.1"/>
    <property type="molecule type" value="Genomic_DNA"/>
</dbReference>
<evidence type="ECO:0000256" key="2">
    <source>
        <dbReference type="ARBA" id="ARBA00022491"/>
    </source>
</evidence>
<sequence length="563" mass="62097">MATAEASMADAPAHRLDRRVNGSPPPTQSKRDKRRQMLADRLALLSEKLSKDRDQAYREQLHKLQIDTTLVMRVDPYVDRPLDGFELDQQRLPQLNGDSDGHSGPQTLLDRAGPKFAKWMEKVQDLVEQRDYALTKYKFDYEKKTSEFLTTHAFKIECANREYRSLSQTLRDRLINTIMSKKTRLNKEKEALEISDASALLLHPNQFSITNPASPGGAHTKRATRQRREAEDTGFENRKRKRNNNNNNNDDDGSPAPQRRPLDASGTTPLWQTDRLASRKATGTVYSIDKLFTDKELSMASSAATLAARKYILTHKPQLDENGRPIKSPDGSDSGAGDNEENDGSDSVPSAPMMERNVSHATRSARGGANNPNFMDDKLMGMEMLANFDFAGNFDRMLAADPKLPATFPTTYIKGNKLEYNVPSTLSADDVHADLMVMQALRQYDETHGVGSNFSVENGSRKLLEAASMPAQDRRFVAYLQGERPSENQVRKQLGLPVLSDVVEPVMSDRAGTPKPGHAGTPGPSPSKGAALGGVPMSRQSSANGVPMSRSSSRKGGRGGRGG</sequence>
<feature type="region of interest" description="Disordered" evidence="6">
    <location>
        <begin position="317"/>
        <end position="370"/>
    </location>
</feature>
<name>A0AAN7HDL4_9PEZI</name>
<evidence type="ECO:0000313" key="8">
    <source>
        <dbReference type="Proteomes" id="UP001303760"/>
    </source>
</evidence>
<evidence type="ECO:0000256" key="3">
    <source>
        <dbReference type="ARBA" id="ARBA00023015"/>
    </source>
</evidence>
<dbReference type="GO" id="GO:0005654">
    <property type="term" value="C:nucleoplasm"/>
    <property type="evidence" value="ECO:0007669"/>
    <property type="project" value="UniProtKB-ARBA"/>
</dbReference>
<dbReference type="SMART" id="SM01401">
    <property type="entry name" value="Sds3"/>
    <property type="match status" value="1"/>
</dbReference>
<protein>
    <submittedName>
        <fullName evidence="7">Sds3-like-domain-containing protein</fullName>
    </submittedName>
</protein>
<dbReference type="PANTHER" id="PTHR21964">
    <property type="entry name" value="BREAST CANCER METASTASIS-SUPPRESSOR 1"/>
    <property type="match status" value="1"/>
</dbReference>
<comment type="subcellular location">
    <subcellularLocation>
        <location evidence="1">Nucleus</location>
    </subcellularLocation>
</comment>
<keyword evidence="2" id="KW-0678">Repressor</keyword>
<evidence type="ECO:0000256" key="6">
    <source>
        <dbReference type="SAM" id="MobiDB-lite"/>
    </source>
</evidence>
<evidence type="ECO:0000256" key="1">
    <source>
        <dbReference type="ARBA" id="ARBA00004123"/>
    </source>
</evidence>
<feature type="region of interest" description="Disordered" evidence="6">
    <location>
        <begin position="507"/>
        <end position="563"/>
    </location>
</feature>
<dbReference type="Proteomes" id="UP001303760">
    <property type="component" value="Unassembled WGS sequence"/>
</dbReference>
<reference evidence="7" key="2">
    <citation type="submission" date="2023-05" db="EMBL/GenBank/DDBJ databases">
        <authorList>
            <consortium name="Lawrence Berkeley National Laboratory"/>
            <person name="Steindorff A."/>
            <person name="Hensen N."/>
            <person name="Bonometti L."/>
            <person name="Westerberg I."/>
            <person name="Brannstrom I.O."/>
            <person name="Guillou S."/>
            <person name="Cros-Aarteil S."/>
            <person name="Calhoun S."/>
            <person name="Haridas S."/>
            <person name="Kuo A."/>
            <person name="Mondo S."/>
            <person name="Pangilinan J."/>
            <person name="Riley R."/>
            <person name="Labutti K."/>
            <person name="Andreopoulos B."/>
            <person name="Lipzen A."/>
            <person name="Chen C."/>
            <person name="Yanf M."/>
            <person name="Daum C."/>
            <person name="Ng V."/>
            <person name="Clum A."/>
            <person name="Ohm R."/>
            <person name="Martin F."/>
            <person name="Silar P."/>
            <person name="Natvig D."/>
            <person name="Lalanne C."/>
            <person name="Gautier V."/>
            <person name="Ament-Velasquez S.L."/>
            <person name="Kruys A."/>
            <person name="Hutchinson M.I."/>
            <person name="Powell A.J."/>
            <person name="Barry K."/>
            <person name="Miller A.N."/>
            <person name="Grigoriev I.V."/>
            <person name="Debuchy R."/>
            <person name="Gladieux P."/>
            <person name="Thoren M.H."/>
            <person name="Johannesson H."/>
        </authorList>
    </citation>
    <scope>NUCLEOTIDE SEQUENCE</scope>
    <source>
        <strain evidence="7">CBS 532.94</strain>
    </source>
</reference>
<gene>
    <name evidence="7" type="ORF">C8A03DRAFT_15855</name>
</gene>
<feature type="region of interest" description="Disordered" evidence="6">
    <location>
        <begin position="207"/>
        <end position="275"/>
    </location>
</feature>
<evidence type="ECO:0000313" key="7">
    <source>
        <dbReference type="EMBL" id="KAK4237635.1"/>
    </source>
</evidence>
<dbReference type="Pfam" id="PF08598">
    <property type="entry name" value="Sds3"/>
    <property type="match status" value="1"/>
</dbReference>
<keyword evidence="8" id="KW-1185">Reference proteome</keyword>
<feature type="compositionally biased region" description="Basic and acidic residues" evidence="6">
    <location>
        <begin position="226"/>
        <end position="237"/>
    </location>
</feature>
<organism evidence="7 8">
    <name type="scientific">Achaetomium macrosporum</name>
    <dbReference type="NCBI Taxonomy" id="79813"/>
    <lineage>
        <taxon>Eukaryota</taxon>
        <taxon>Fungi</taxon>
        <taxon>Dikarya</taxon>
        <taxon>Ascomycota</taxon>
        <taxon>Pezizomycotina</taxon>
        <taxon>Sordariomycetes</taxon>
        <taxon>Sordariomycetidae</taxon>
        <taxon>Sordariales</taxon>
        <taxon>Chaetomiaceae</taxon>
        <taxon>Achaetomium</taxon>
    </lineage>
</organism>
<evidence type="ECO:0000256" key="4">
    <source>
        <dbReference type="ARBA" id="ARBA00023163"/>
    </source>
</evidence>
<accession>A0AAN7HDL4</accession>
<keyword evidence="5" id="KW-0539">Nucleus</keyword>
<evidence type="ECO:0000256" key="5">
    <source>
        <dbReference type="ARBA" id="ARBA00023242"/>
    </source>
</evidence>
<dbReference type="GO" id="GO:0010468">
    <property type="term" value="P:regulation of gene expression"/>
    <property type="evidence" value="ECO:0007669"/>
    <property type="project" value="UniProtKB-ARBA"/>
</dbReference>